<dbReference type="Gene3D" id="3.30.530.20">
    <property type="match status" value="1"/>
</dbReference>
<dbReference type="EMBL" id="JBBEGM010000017">
    <property type="protein sequence ID" value="MEJ2865356.1"/>
    <property type="molecule type" value="Genomic_DNA"/>
</dbReference>
<dbReference type="Proteomes" id="UP001369736">
    <property type="component" value="Unassembled WGS sequence"/>
</dbReference>
<proteinExistence type="predicted"/>
<evidence type="ECO:0008006" key="3">
    <source>
        <dbReference type="Google" id="ProtNLM"/>
    </source>
</evidence>
<keyword evidence="2" id="KW-1185">Reference proteome</keyword>
<accession>A0ABU8MED5</accession>
<comment type="caution">
    <text evidence="1">The sequence shown here is derived from an EMBL/GenBank/DDBJ whole genome shotgun (WGS) entry which is preliminary data.</text>
</comment>
<dbReference type="RefSeq" id="WP_337706729.1">
    <property type="nucleotide sequence ID" value="NZ_JBBEGM010000017.1"/>
</dbReference>
<dbReference type="SUPFAM" id="SSF55961">
    <property type="entry name" value="Bet v1-like"/>
    <property type="match status" value="1"/>
</dbReference>
<reference evidence="1 2" key="1">
    <citation type="submission" date="2024-03" db="EMBL/GenBank/DDBJ databases">
        <title>Actinomycetospora sp. OC33-EN07, a novel actinomycete isolated from wild orchid (Aerides multiflora).</title>
        <authorList>
            <person name="Suriyachadkun C."/>
        </authorList>
    </citation>
    <scope>NUCLEOTIDE SEQUENCE [LARGE SCALE GENOMIC DNA]</scope>
    <source>
        <strain evidence="1 2">OC33-EN07</strain>
    </source>
</reference>
<name>A0ABU8MED5_9PSEU</name>
<protein>
    <recommendedName>
        <fullName evidence="3">Polyketide cyclase</fullName>
    </recommendedName>
</protein>
<organism evidence="1 2">
    <name type="scientific">Actinomycetospora flava</name>
    <dbReference type="NCBI Taxonomy" id="3129232"/>
    <lineage>
        <taxon>Bacteria</taxon>
        <taxon>Bacillati</taxon>
        <taxon>Actinomycetota</taxon>
        <taxon>Actinomycetes</taxon>
        <taxon>Pseudonocardiales</taxon>
        <taxon>Pseudonocardiaceae</taxon>
        <taxon>Actinomycetospora</taxon>
    </lineage>
</organism>
<evidence type="ECO:0000313" key="2">
    <source>
        <dbReference type="Proteomes" id="UP001369736"/>
    </source>
</evidence>
<evidence type="ECO:0000313" key="1">
    <source>
        <dbReference type="EMBL" id="MEJ2865356.1"/>
    </source>
</evidence>
<dbReference type="InterPro" id="IPR023393">
    <property type="entry name" value="START-like_dom_sf"/>
</dbReference>
<sequence length="163" mass="17886">MDSAKQIEVSRVVHAPAARVFALLADPRRHVDIDGSGLLRGSDADPITGVGQTFAMYMHRGDLGDYRVINTVREYVPYACLGWAPDLDRSWSCSLVDMLAGVTTGGHTYTYRLREVSDGTEVTQTYDWADVKDPTVASFCPFISSDEMSETLARIASTVEESS</sequence>
<gene>
    <name evidence="1" type="ORF">WCD58_29640</name>
</gene>